<evidence type="ECO:0000313" key="2">
    <source>
        <dbReference type="Proteomes" id="UP001732700"/>
    </source>
</evidence>
<evidence type="ECO:0000313" key="1">
    <source>
        <dbReference type="EnsemblPlants" id="AVESA.00010b.r2.2AG0240840.1.CDS.1"/>
    </source>
</evidence>
<protein>
    <submittedName>
        <fullName evidence="1">Uncharacterized protein</fullName>
    </submittedName>
</protein>
<organism evidence="1 2">
    <name type="scientific">Avena sativa</name>
    <name type="common">Oat</name>
    <dbReference type="NCBI Taxonomy" id="4498"/>
    <lineage>
        <taxon>Eukaryota</taxon>
        <taxon>Viridiplantae</taxon>
        <taxon>Streptophyta</taxon>
        <taxon>Embryophyta</taxon>
        <taxon>Tracheophyta</taxon>
        <taxon>Spermatophyta</taxon>
        <taxon>Magnoliopsida</taxon>
        <taxon>Liliopsida</taxon>
        <taxon>Poales</taxon>
        <taxon>Poaceae</taxon>
        <taxon>BOP clade</taxon>
        <taxon>Pooideae</taxon>
        <taxon>Poodae</taxon>
        <taxon>Poeae</taxon>
        <taxon>Poeae Chloroplast Group 1 (Aveneae type)</taxon>
        <taxon>Aveninae</taxon>
        <taxon>Avena</taxon>
    </lineage>
</organism>
<keyword evidence="2" id="KW-1185">Reference proteome</keyword>
<dbReference type="Proteomes" id="UP001732700">
    <property type="component" value="Chromosome 2A"/>
</dbReference>
<reference evidence="1" key="2">
    <citation type="submission" date="2025-09" db="UniProtKB">
        <authorList>
            <consortium name="EnsemblPlants"/>
        </authorList>
    </citation>
    <scope>IDENTIFICATION</scope>
</reference>
<proteinExistence type="predicted"/>
<accession>A0ACD5UEH2</accession>
<dbReference type="EnsemblPlants" id="AVESA.00010b.r2.2AG0240840.1">
    <property type="protein sequence ID" value="AVESA.00010b.r2.2AG0240840.1.CDS.1"/>
    <property type="gene ID" value="AVESA.00010b.r2.2AG0240840"/>
</dbReference>
<sequence>MLRKLVKLHLEHNKLSGSIPEDIGNHTRLEQIRLSYNQLSSTIPPNLFHLDSLLWLDLSRNFLSGTLPVDIGYMKQIYHMDLSENQLTSILPDSIGKLIMLISLNLSHNSFYNQLPDSFDKLTSLQTLDLSHNILSGSIPKYLASFTILSVLDLSFNNLQGQIPEGGIFSNISLQFLMGNSELCGVSRLGLPSCLGKSPRTNTHVLKLLLPAIFVVIGAVASCIFVIVKKKVGKQQGITVSAHSVDIINHKLVSYQELACATDNFSESNLLGCGSFGKVFKGKLSDGFVVAVKVLNLQLEHATRSFDVECRVMRMARHRNLIRILNTCSNPEFRALVLQYMPNGSLETLLHHSQGSRQLGLLERLGMHHARCVDGNDVSAPRALRGCIALRLEAQQRAV</sequence>
<reference evidence="1" key="1">
    <citation type="submission" date="2021-05" db="EMBL/GenBank/DDBJ databases">
        <authorList>
            <person name="Scholz U."/>
            <person name="Mascher M."/>
            <person name="Fiebig A."/>
        </authorList>
    </citation>
    <scope>NUCLEOTIDE SEQUENCE [LARGE SCALE GENOMIC DNA]</scope>
</reference>
<name>A0ACD5UEH2_AVESA</name>